<evidence type="ECO:0000256" key="7">
    <source>
        <dbReference type="ARBA" id="ARBA00023004"/>
    </source>
</evidence>
<name>A0A182DXI3_ONCOC</name>
<keyword evidence="3" id="KW-0812">Transmembrane</keyword>
<dbReference type="AlphaFoldDB" id="A0A182DXI3"/>
<comment type="similarity">
    <text evidence="2">Belongs to the Rieske iron-sulfur protein family.</text>
</comment>
<evidence type="ECO:0000256" key="1">
    <source>
        <dbReference type="ARBA" id="ARBA00004167"/>
    </source>
</evidence>
<evidence type="ECO:0000313" key="15">
    <source>
        <dbReference type="Proteomes" id="UP000271087"/>
    </source>
</evidence>
<dbReference type="OrthoDB" id="1637982at2759"/>
<evidence type="ECO:0000256" key="12">
    <source>
        <dbReference type="SAM" id="MobiDB-lite"/>
    </source>
</evidence>
<dbReference type="Gene3D" id="2.102.10.10">
    <property type="entry name" value="Rieske [2Fe-2S] iron-sulphur domain"/>
    <property type="match status" value="1"/>
</dbReference>
<reference evidence="14 15" key="2">
    <citation type="submission" date="2018-08" db="EMBL/GenBank/DDBJ databases">
        <authorList>
            <person name="Laetsch R D."/>
            <person name="Stevens L."/>
            <person name="Kumar S."/>
            <person name="Blaxter L. M."/>
        </authorList>
    </citation>
    <scope>NUCLEOTIDE SEQUENCE [LARGE SCALE GENOMIC DNA]</scope>
</reference>
<dbReference type="Pfam" id="PF02921">
    <property type="entry name" value="UCR_TM"/>
    <property type="match status" value="1"/>
</dbReference>
<evidence type="ECO:0000256" key="6">
    <source>
        <dbReference type="ARBA" id="ARBA00022989"/>
    </source>
</evidence>
<evidence type="ECO:0000256" key="5">
    <source>
        <dbReference type="ARBA" id="ARBA00022723"/>
    </source>
</evidence>
<keyword evidence="6" id="KW-1133">Transmembrane helix</keyword>
<dbReference type="InterPro" id="IPR006317">
    <property type="entry name" value="Ubiquinol_cyt_c_Rdtase_Fe-S-su"/>
</dbReference>
<dbReference type="GO" id="GO:0051537">
    <property type="term" value="F:2 iron, 2 sulfur cluster binding"/>
    <property type="evidence" value="ECO:0007669"/>
    <property type="project" value="UniProtKB-KW"/>
</dbReference>
<reference evidence="16" key="1">
    <citation type="submission" date="2016-06" db="UniProtKB">
        <authorList>
            <consortium name="WormBaseParasite"/>
        </authorList>
    </citation>
    <scope>IDENTIFICATION</scope>
</reference>
<keyword evidence="8" id="KW-0411">Iron-sulfur</keyword>
<dbReference type="InterPro" id="IPR014349">
    <property type="entry name" value="Rieske_Fe-S_prot"/>
</dbReference>
<dbReference type="STRING" id="42157.A0A182DXI3"/>
<evidence type="ECO:0000256" key="8">
    <source>
        <dbReference type="ARBA" id="ARBA00023014"/>
    </source>
</evidence>
<dbReference type="WBParaSite" id="nOo.2.0.1.t00361-RA">
    <property type="protein sequence ID" value="nOo.2.0.1.t00361-RA"/>
    <property type="gene ID" value="nOo.2.0.1.g00361"/>
</dbReference>
<keyword evidence="10" id="KW-1015">Disulfide bond</keyword>
<dbReference type="SUPFAM" id="SSF50022">
    <property type="entry name" value="ISP domain"/>
    <property type="match status" value="1"/>
</dbReference>
<dbReference type="EMBL" id="UYRW01000034">
    <property type="protein sequence ID" value="VDK61967.1"/>
    <property type="molecule type" value="Genomic_DNA"/>
</dbReference>
<dbReference type="InterPro" id="IPR005805">
    <property type="entry name" value="Rieske_Fe-S_prot_C"/>
</dbReference>
<dbReference type="InterPro" id="IPR017941">
    <property type="entry name" value="Rieske_2Fe-2S"/>
</dbReference>
<dbReference type="PRINTS" id="PR00162">
    <property type="entry name" value="RIESKE"/>
</dbReference>
<comment type="subcellular location">
    <subcellularLocation>
        <location evidence="1">Membrane</location>
        <topology evidence="1">Single-pass membrane protein</topology>
    </subcellularLocation>
</comment>
<dbReference type="GO" id="GO:0008121">
    <property type="term" value="F:quinol-cytochrome-c reductase activity"/>
    <property type="evidence" value="ECO:0007669"/>
    <property type="project" value="InterPro"/>
</dbReference>
<protein>
    <submittedName>
        <fullName evidence="16">Rieske domain-containing protein</fullName>
    </submittedName>
</protein>
<keyword evidence="5" id="KW-0479">Metal-binding</keyword>
<dbReference type="FunFam" id="2.102.10.10:FF:000001">
    <property type="entry name" value="Cytochrome b-c1 complex subunit Rieske, mitochondrial"/>
    <property type="match status" value="1"/>
</dbReference>
<comment type="cofactor">
    <cofactor evidence="11">
        <name>[2Fe-2S] cluster</name>
        <dbReference type="ChEBI" id="CHEBI:190135"/>
    </cofactor>
</comment>
<keyword evidence="15" id="KW-1185">Reference proteome</keyword>
<keyword evidence="4" id="KW-0001">2Fe-2S</keyword>
<dbReference type="GO" id="GO:0016020">
    <property type="term" value="C:membrane"/>
    <property type="evidence" value="ECO:0007669"/>
    <property type="project" value="UniProtKB-SubCell"/>
</dbReference>
<accession>A0A182DXI3</accession>
<evidence type="ECO:0000313" key="14">
    <source>
        <dbReference type="EMBL" id="VDK61967.1"/>
    </source>
</evidence>
<keyword evidence="9" id="KW-0472">Membrane</keyword>
<keyword evidence="7" id="KW-0408">Iron</keyword>
<sequence length="329" mass="37061">MFPAKTIDMYTAKTFRPTGEKARLTDHEAANGDQERRRVPERICRFSTISSTTTQIDTSPGNSPITSIDTNDKEKNKPSLSGGGAATSLTARVLQQEVKKHAYRSSLCSSSVKRLWKTTLFDLDLRAQTCRLVHTDIRFPDSNDRRSITDPTKTAKSTEDIRRLTRQGIIFGIGGATYLLMATKLIQSFAYFKNIPGDQLALKTTEINLKEIPEGQCKTFKWRGKPLFVKHRTEEEIQEARNVKLNELRDPEEDSTRVQRPEWLIVIGICSHLGCVPIHGKGEYNAWFCPCHGSTFDMSGRIRIGPAPNNLEVPPYKFSDDQTVVIGNE</sequence>
<evidence type="ECO:0000256" key="4">
    <source>
        <dbReference type="ARBA" id="ARBA00022714"/>
    </source>
</evidence>
<evidence type="ECO:0000256" key="11">
    <source>
        <dbReference type="ARBA" id="ARBA00034078"/>
    </source>
</evidence>
<dbReference type="CDD" id="cd03470">
    <property type="entry name" value="Rieske_cytochrome_bc1"/>
    <property type="match status" value="1"/>
</dbReference>
<dbReference type="PROSITE" id="PS51296">
    <property type="entry name" value="RIESKE"/>
    <property type="match status" value="1"/>
</dbReference>
<dbReference type="NCBIfam" id="TIGR01416">
    <property type="entry name" value="Rieske_proteo"/>
    <property type="match status" value="1"/>
</dbReference>
<evidence type="ECO:0000256" key="3">
    <source>
        <dbReference type="ARBA" id="ARBA00022692"/>
    </source>
</evidence>
<feature type="region of interest" description="Disordered" evidence="12">
    <location>
        <begin position="18"/>
        <end position="85"/>
    </location>
</feature>
<evidence type="ECO:0000256" key="2">
    <source>
        <dbReference type="ARBA" id="ARBA00010651"/>
    </source>
</evidence>
<organism evidence="16">
    <name type="scientific">Onchocerca ochengi</name>
    <name type="common">Filarial nematode worm</name>
    <dbReference type="NCBI Taxonomy" id="42157"/>
    <lineage>
        <taxon>Eukaryota</taxon>
        <taxon>Metazoa</taxon>
        <taxon>Ecdysozoa</taxon>
        <taxon>Nematoda</taxon>
        <taxon>Chromadorea</taxon>
        <taxon>Rhabditida</taxon>
        <taxon>Spirurina</taxon>
        <taxon>Spiruromorpha</taxon>
        <taxon>Filarioidea</taxon>
        <taxon>Onchocercidae</taxon>
        <taxon>Onchocerca</taxon>
    </lineage>
</organism>
<evidence type="ECO:0000259" key="13">
    <source>
        <dbReference type="PROSITE" id="PS51296"/>
    </source>
</evidence>
<feature type="compositionally biased region" description="Basic and acidic residues" evidence="12">
    <location>
        <begin position="18"/>
        <end position="44"/>
    </location>
</feature>
<evidence type="ECO:0000256" key="9">
    <source>
        <dbReference type="ARBA" id="ARBA00023136"/>
    </source>
</evidence>
<dbReference type="PANTHER" id="PTHR10134">
    <property type="entry name" value="CYTOCHROME B-C1 COMPLEX SUBUNIT RIESKE, MITOCHONDRIAL"/>
    <property type="match status" value="1"/>
</dbReference>
<dbReference type="GO" id="GO:0046872">
    <property type="term" value="F:metal ion binding"/>
    <property type="evidence" value="ECO:0007669"/>
    <property type="project" value="UniProtKB-KW"/>
</dbReference>
<dbReference type="Pfam" id="PF00355">
    <property type="entry name" value="Rieske"/>
    <property type="match status" value="1"/>
</dbReference>
<dbReference type="InterPro" id="IPR004192">
    <property type="entry name" value="Rieske_TM"/>
</dbReference>
<gene>
    <name evidence="14" type="ORF">NOO_LOCUS361</name>
</gene>
<dbReference type="Proteomes" id="UP000271087">
    <property type="component" value="Unassembled WGS sequence"/>
</dbReference>
<feature type="compositionally biased region" description="Low complexity" evidence="12">
    <location>
        <begin position="47"/>
        <end position="59"/>
    </location>
</feature>
<proteinExistence type="inferred from homology"/>
<feature type="domain" description="Rieske" evidence="13">
    <location>
        <begin position="227"/>
        <end position="325"/>
    </location>
</feature>
<dbReference type="InterPro" id="IPR036922">
    <property type="entry name" value="Rieske_2Fe-2S_sf"/>
</dbReference>
<evidence type="ECO:0000256" key="10">
    <source>
        <dbReference type="ARBA" id="ARBA00023157"/>
    </source>
</evidence>
<feature type="compositionally biased region" description="Polar residues" evidence="12">
    <location>
        <begin position="60"/>
        <end position="69"/>
    </location>
</feature>
<evidence type="ECO:0000313" key="16">
    <source>
        <dbReference type="WBParaSite" id="nOo.2.0.1.t00361-RA"/>
    </source>
</evidence>